<evidence type="ECO:0000313" key="3">
    <source>
        <dbReference type="EMBL" id="OYR56771.1"/>
    </source>
</evidence>
<protein>
    <recommendedName>
        <fullName evidence="2">DUF7344 domain-containing protein</fullName>
    </recommendedName>
</protein>
<accession>A0A256IJP6</accession>
<keyword evidence="4" id="KW-1185">Reference proteome</keyword>
<dbReference type="Pfam" id="PF24035">
    <property type="entry name" value="DUF7344"/>
    <property type="match status" value="1"/>
</dbReference>
<gene>
    <name evidence="3" type="ORF">DJ70_07645</name>
</gene>
<dbReference type="AlphaFoldDB" id="A0A256IJP6"/>
<dbReference type="OrthoDB" id="331021at2157"/>
<evidence type="ECO:0000313" key="4">
    <source>
        <dbReference type="Proteomes" id="UP000216308"/>
    </source>
</evidence>
<dbReference type="Proteomes" id="UP000216308">
    <property type="component" value="Unassembled WGS sequence"/>
</dbReference>
<sequence length="177" mass="20079">MAITDRYGGLPETEIHDLLRNERRCRTIKHLQDTVGTTTLRELAETIAEHETGESPPPKNVRNSVYNSLHQTHLPKLDRRGIVEYESDRKTIRLTEDARAVDVYMEVVTPYGITWSEYYSLLGTLSLFVVLAALIGVPVVSVLDPVLWVSVFLAAFAASLGYQLWTDRWLYLNALFG</sequence>
<feature type="domain" description="DUF7344" evidence="2">
    <location>
        <begin position="16"/>
        <end position="93"/>
    </location>
</feature>
<evidence type="ECO:0000256" key="1">
    <source>
        <dbReference type="SAM" id="Phobius"/>
    </source>
</evidence>
<keyword evidence="1" id="KW-0472">Membrane</keyword>
<comment type="caution">
    <text evidence="3">The sequence shown here is derived from an EMBL/GenBank/DDBJ whole genome shotgun (WGS) entry which is preliminary data.</text>
</comment>
<feature type="transmembrane region" description="Helical" evidence="1">
    <location>
        <begin position="118"/>
        <end position="140"/>
    </location>
</feature>
<feature type="transmembrane region" description="Helical" evidence="1">
    <location>
        <begin position="146"/>
        <end position="165"/>
    </location>
</feature>
<name>A0A256IJP6_9EURY</name>
<dbReference type="RefSeq" id="WP_094531639.1">
    <property type="nucleotide sequence ID" value="NZ_NHPJ01000079.1"/>
</dbReference>
<reference evidence="3 4" key="1">
    <citation type="journal article" date="2014" name="Front. Microbiol.">
        <title>Population and genomic analysis of the genus Halorubrum.</title>
        <authorList>
            <person name="Fullmer M.S."/>
            <person name="Soucy S.M."/>
            <person name="Swithers K.S."/>
            <person name="Makkay A.M."/>
            <person name="Wheeler R."/>
            <person name="Ventosa A."/>
            <person name="Gogarten J.P."/>
            <person name="Papke R.T."/>
        </authorList>
    </citation>
    <scope>NUCLEOTIDE SEQUENCE [LARGE SCALE GENOMIC DNA]</scope>
    <source>
        <strain evidence="3 4">Cb34</strain>
    </source>
</reference>
<dbReference type="EMBL" id="NHPJ01000079">
    <property type="protein sequence ID" value="OYR56771.1"/>
    <property type="molecule type" value="Genomic_DNA"/>
</dbReference>
<proteinExistence type="predicted"/>
<keyword evidence="1" id="KW-1133">Transmembrane helix</keyword>
<evidence type="ECO:0000259" key="2">
    <source>
        <dbReference type="Pfam" id="PF24035"/>
    </source>
</evidence>
<organism evidence="3 4">
    <name type="scientific">Halorubrum halodurans</name>
    <dbReference type="NCBI Taxonomy" id="1383851"/>
    <lineage>
        <taxon>Archaea</taxon>
        <taxon>Methanobacteriati</taxon>
        <taxon>Methanobacteriota</taxon>
        <taxon>Stenosarchaea group</taxon>
        <taxon>Halobacteria</taxon>
        <taxon>Halobacteriales</taxon>
        <taxon>Haloferacaceae</taxon>
        <taxon>Halorubrum</taxon>
    </lineage>
</organism>
<keyword evidence="1" id="KW-0812">Transmembrane</keyword>
<dbReference type="InterPro" id="IPR055768">
    <property type="entry name" value="DUF7344"/>
</dbReference>